<name>A0A6I1MRN9_9CLOT</name>
<evidence type="ECO:0000313" key="2">
    <source>
        <dbReference type="Proteomes" id="UP000430345"/>
    </source>
</evidence>
<keyword evidence="2" id="KW-1185">Reference proteome</keyword>
<proteinExistence type="predicted"/>
<dbReference type="AlphaFoldDB" id="A0A6I1MRN9"/>
<protein>
    <submittedName>
        <fullName evidence="1">Uncharacterized protein</fullName>
    </submittedName>
</protein>
<comment type="caution">
    <text evidence="1">The sequence shown here is derived from an EMBL/GenBank/DDBJ whole genome shotgun (WGS) entry which is preliminary data.</text>
</comment>
<reference evidence="1 2" key="1">
    <citation type="submission" date="2019-10" db="EMBL/GenBank/DDBJ databases">
        <title>The Genome Sequence of Clostridium tarantellae Isolated from Fish Brain.</title>
        <authorList>
            <person name="Bano L."/>
            <person name="Kiel M."/>
            <person name="Sales G."/>
            <person name="Doxey A.C."/>
            <person name="Mansfield M.J."/>
            <person name="Schiavone M."/>
            <person name="Rossetto O."/>
            <person name="Pirazzini M."/>
            <person name="Dobrindt U."/>
            <person name="Montecucco C."/>
        </authorList>
    </citation>
    <scope>NUCLEOTIDE SEQUENCE [LARGE SCALE GENOMIC DNA]</scope>
    <source>
        <strain evidence="1 2">DSM 3997</strain>
    </source>
</reference>
<gene>
    <name evidence="1" type="ORF">GBZ86_16830</name>
</gene>
<dbReference type="EMBL" id="WHJC01000685">
    <property type="protein sequence ID" value="MPQ45370.1"/>
    <property type="molecule type" value="Genomic_DNA"/>
</dbReference>
<organism evidence="1 2">
    <name type="scientific">Clostridium tarantellae</name>
    <dbReference type="NCBI Taxonomy" id="39493"/>
    <lineage>
        <taxon>Bacteria</taxon>
        <taxon>Bacillati</taxon>
        <taxon>Bacillota</taxon>
        <taxon>Clostridia</taxon>
        <taxon>Eubacteriales</taxon>
        <taxon>Clostridiaceae</taxon>
        <taxon>Clostridium</taxon>
    </lineage>
</organism>
<dbReference type="Proteomes" id="UP000430345">
    <property type="component" value="Unassembled WGS sequence"/>
</dbReference>
<sequence length="122" mass="14757">MERYGFITIKQASRIWFRTKKDSYNLAQRRLSACVKCDQLKVNIQRFKQDDCNIYYLKDDYSRVSRHTMKIMDIFIELQLMGAKVSYFKREENWLEGRYRSDAFAIINMEGYIIPLFIEVLD</sequence>
<accession>A0A6I1MRN9</accession>
<feature type="non-terminal residue" evidence="1">
    <location>
        <position position="122"/>
    </location>
</feature>
<evidence type="ECO:0000313" key="1">
    <source>
        <dbReference type="EMBL" id="MPQ45370.1"/>
    </source>
</evidence>